<dbReference type="EMBL" id="FTOR01000003">
    <property type="protein sequence ID" value="SIT04329.1"/>
    <property type="molecule type" value="Genomic_DNA"/>
</dbReference>
<gene>
    <name evidence="1" type="ORF">SAMN05421788_10397</name>
</gene>
<protein>
    <submittedName>
        <fullName evidence="1">Uncharacterized protein</fullName>
    </submittedName>
</protein>
<evidence type="ECO:0000313" key="2">
    <source>
        <dbReference type="Proteomes" id="UP000186917"/>
    </source>
</evidence>
<organism evidence="1 2">
    <name type="scientific">Filimonas lacunae</name>
    <dbReference type="NCBI Taxonomy" id="477680"/>
    <lineage>
        <taxon>Bacteria</taxon>
        <taxon>Pseudomonadati</taxon>
        <taxon>Bacteroidota</taxon>
        <taxon>Chitinophagia</taxon>
        <taxon>Chitinophagales</taxon>
        <taxon>Chitinophagaceae</taxon>
        <taxon>Filimonas</taxon>
    </lineage>
</organism>
<proteinExistence type="predicted"/>
<dbReference type="OrthoDB" id="669122at2"/>
<dbReference type="RefSeq" id="WP_076378735.1">
    <property type="nucleotide sequence ID" value="NZ_AP017422.1"/>
</dbReference>
<keyword evidence="2" id="KW-1185">Reference proteome</keyword>
<name>A0A1N7P1L5_9BACT</name>
<dbReference type="STRING" id="477680.SAMN05421788_10397"/>
<accession>A0A1N7P1L5</accession>
<sequence length="210" mass="23482">MATNYSHFIPRNDAEKAMWTGNYNEKAQIHGPNLGLTAIELTTISDLATIVKSTIGNVTVKKKEQNEAVEKKNLLAKNELQQLADFAIRMKRHPNYTENIGKELGIVGYVTTALDKVVMRPVIKLATYPDHISIRFTKKGQKGVTIFTRIKGSMGWEALIHGATTSPFQDTRPLTQAGIPENREYMGRFWNNGTEIGQESDIISTTFKGQ</sequence>
<dbReference type="AlphaFoldDB" id="A0A1N7P1L5"/>
<dbReference type="Proteomes" id="UP000186917">
    <property type="component" value="Unassembled WGS sequence"/>
</dbReference>
<evidence type="ECO:0000313" key="1">
    <source>
        <dbReference type="EMBL" id="SIT04329.1"/>
    </source>
</evidence>
<reference evidence="2" key="1">
    <citation type="submission" date="2017-01" db="EMBL/GenBank/DDBJ databases">
        <authorList>
            <person name="Varghese N."/>
            <person name="Submissions S."/>
        </authorList>
    </citation>
    <scope>NUCLEOTIDE SEQUENCE [LARGE SCALE GENOMIC DNA]</scope>
    <source>
        <strain evidence="2">DSM 21054</strain>
    </source>
</reference>